<gene>
    <name evidence="2" type="ORF">CJD36_017160</name>
</gene>
<dbReference type="RefSeq" id="WP_105040436.1">
    <property type="nucleotide sequence ID" value="NZ_PPSL01000005.1"/>
</dbReference>
<protein>
    <submittedName>
        <fullName evidence="2">Uncharacterized protein</fullName>
    </submittedName>
</protein>
<dbReference type="AlphaFoldDB" id="A0A2S7SSE2"/>
<feature type="transmembrane region" description="Helical" evidence="1">
    <location>
        <begin position="104"/>
        <end position="129"/>
    </location>
</feature>
<keyword evidence="1" id="KW-0812">Transmembrane</keyword>
<organism evidence="2 3">
    <name type="scientific">Flavipsychrobacter stenotrophus</name>
    <dbReference type="NCBI Taxonomy" id="2077091"/>
    <lineage>
        <taxon>Bacteria</taxon>
        <taxon>Pseudomonadati</taxon>
        <taxon>Bacteroidota</taxon>
        <taxon>Chitinophagia</taxon>
        <taxon>Chitinophagales</taxon>
        <taxon>Chitinophagaceae</taxon>
        <taxon>Flavipsychrobacter</taxon>
    </lineage>
</organism>
<reference evidence="2 3" key="1">
    <citation type="submission" date="2018-01" db="EMBL/GenBank/DDBJ databases">
        <title>A novel member of the phylum Bacteroidetes isolated from glacier ice.</title>
        <authorList>
            <person name="Liu Q."/>
            <person name="Xin Y.-H."/>
        </authorList>
    </citation>
    <scope>NUCLEOTIDE SEQUENCE [LARGE SCALE GENOMIC DNA]</scope>
    <source>
        <strain evidence="2 3">RB1R16</strain>
    </source>
</reference>
<feature type="transmembrane region" description="Helical" evidence="1">
    <location>
        <begin position="27"/>
        <end position="50"/>
    </location>
</feature>
<evidence type="ECO:0000313" key="2">
    <source>
        <dbReference type="EMBL" id="PQJ09664.1"/>
    </source>
</evidence>
<comment type="caution">
    <text evidence="2">The sequence shown here is derived from an EMBL/GenBank/DDBJ whole genome shotgun (WGS) entry which is preliminary data.</text>
</comment>
<dbReference type="Proteomes" id="UP000239872">
    <property type="component" value="Unassembled WGS sequence"/>
</dbReference>
<dbReference type="OrthoDB" id="798410at2"/>
<keyword evidence="1" id="KW-1133">Transmembrane helix</keyword>
<feature type="transmembrane region" description="Helical" evidence="1">
    <location>
        <begin position="62"/>
        <end position="84"/>
    </location>
</feature>
<proteinExistence type="predicted"/>
<dbReference type="EMBL" id="PPSL01000005">
    <property type="protein sequence ID" value="PQJ09664.1"/>
    <property type="molecule type" value="Genomic_DNA"/>
</dbReference>
<sequence>MTSTIEILEEPTEPTAKAWWAAKRIKYNIGLVVAGIFAFLCYCLIATYFIAPYEPDFEINGIATFLQGIGYLTMIGVANVFYYLGNFLDRLFNKDNHHQFRVNLFNAGFWFSFALPFLIPLLVFGTYLVN</sequence>
<accession>A0A2S7SSE2</accession>
<keyword evidence="3" id="KW-1185">Reference proteome</keyword>
<evidence type="ECO:0000313" key="3">
    <source>
        <dbReference type="Proteomes" id="UP000239872"/>
    </source>
</evidence>
<keyword evidence="1" id="KW-0472">Membrane</keyword>
<name>A0A2S7SSE2_9BACT</name>
<evidence type="ECO:0000256" key="1">
    <source>
        <dbReference type="SAM" id="Phobius"/>
    </source>
</evidence>